<keyword evidence="6" id="KW-1185">Reference proteome</keyword>
<comment type="similarity">
    <text evidence="1">Belongs to the bacterial/plant glucose-1-phosphate adenylyltransferase family.</text>
</comment>
<feature type="domain" description="Glucose-1-phosphate adenylyltransferase/Bifunctional protein GlmU-like C-terminal hexapeptide" evidence="4">
    <location>
        <begin position="250"/>
        <end position="318"/>
    </location>
</feature>
<dbReference type="Proteomes" id="UP000043699">
    <property type="component" value="Unassembled WGS sequence"/>
</dbReference>
<feature type="domain" description="Nucleotidyl transferase" evidence="3">
    <location>
        <begin position="16"/>
        <end position="149"/>
    </location>
</feature>
<evidence type="ECO:0000256" key="2">
    <source>
        <dbReference type="ARBA" id="ARBA00023056"/>
    </source>
</evidence>
<dbReference type="SUPFAM" id="SSF51161">
    <property type="entry name" value="Trimeric LpxA-like enzymes"/>
    <property type="match status" value="1"/>
</dbReference>
<dbReference type="Pfam" id="PF00483">
    <property type="entry name" value="NTP_transferase"/>
    <property type="match status" value="1"/>
</dbReference>
<dbReference type="PANTHER" id="PTHR43523">
    <property type="entry name" value="GLUCOSE-1-PHOSPHATE ADENYLYLTRANSFERASE-RELATED"/>
    <property type="match status" value="1"/>
</dbReference>
<dbReference type="EMBL" id="CCXS01000001">
    <property type="protein sequence ID" value="CEG24196.1"/>
    <property type="molecule type" value="Genomic_DNA"/>
</dbReference>
<dbReference type="InterPro" id="IPR011831">
    <property type="entry name" value="ADP-Glc_PPase"/>
</dbReference>
<dbReference type="Gene3D" id="3.90.550.10">
    <property type="entry name" value="Spore Coat Polysaccharide Biosynthesis Protein SpsA, Chain A"/>
    <property type="match status" value="1"/>
</dbReference>
<evidence type="ECO:0000259" key="3">
    <source>
        <dbReference type="Pfam" id="PF00483"/>
    </source>
</evidence>
<evidence type="ECO:0000313" key="5">
    <source>
        <dbReference type="EMBL" id="CEG24196.1"/>
    </source>
</evidence>
<dbReference type="OrthoDB" id="9801810at2"/>
<organism evidence="5 6">
    <name type="scientific">Planococcus massiliensis</name>
    <dbReference type="NCBI Taxonomy" id="1499687"/>
    <lineage>
        <taxon>Bacteria</taxon>
        <taxon>Bacillati</taxon>
        <taxon>Bacillota</taxon>
        <taxon>Bacilli</taxon>
        <taxon>Bacillales</taxon>
        <taxon>Caryophanaceae</taxon>
        <taxon>Planococcus</taxon>
    </lineage>
</organism>
<dbReference type="SUPFAM" id="SSF53448">
    <property type="entry name" value="Nucleotide-diphospho-sugar transferases"/>
    <property type="match status" value="1"/>
</dbReference>
<protein>
    <submittedName>
        <fullName evidence="5">Glycogen biosynthesis protein GlgD</fullName>
    </submittedName>
</protein>
<proteinExistence type="inferred from homology"/>
<gene>
    <name evidence="5" type="primary">glgD</name>
    <name evidence="5" type="ORF">BN1080_03216</name>
</gene>
<dbReference type="AlphaFoldDB" id="A0A098ESA3"/>
<accession>A0A098ESA3</accession>
<evidence type="ECO:0000256" key="1">
    <source>
        <dbReference type="ARBA" id="ARBA00010443"/>
    </source>
</evidence>
<dbReference type="InterPro" id="IPR056818">
    <property type="entry name" value="GlmU/GlgC-like_hexapep"/>
</dbReference>
<dbReference type="CDD" id="cd02508">
    <property type="entry name" value="ADP_Glucose_PP"/>
    <property type="match status" value="1"/>
</dbReference>
<dbReference type="CDD" id="cd04651">
    <property type="entry name" value="LbH_G1P_AT_C"/>
    <property type="match status" value="1"/>
</dbReference>
<evidence type="ECO:0000259" key="4">
    <source>
        <dbReference type="Pfam" id="PF24894"/>
    </source>
</evidence>
<dbReference type="STRING" id="1499687.BN1080_03216"/>
<dbReference type="Gene3D" id="2.160.10.10">
    <property type="entry name" value="Hexapeptide repeat proteins"/>
    <property type="match status" value="1"/>
</dbReference>
<dbReference type="InterPro" id="IPR005835">
    <property type="entry name" value="NTP_transferase_dom"/>
</dbReference>
<evidence type="ECO:0000313" key="6">
    <source>
        <dbReference type="Proteomes" id="UP000043699"/>
    </source>
</evidence>
<dbReference type="PANTHER" id="PTHR43523:SF6">
    <property type="entry name" value="GLYCOGEN BIOSYNTHESIS PROTEIN GLGD"/>
    <property type="match status" value="1"/>
</dbReference>
<name>A0A098ESA3_9BACL</name>
<dbReference type="InterPro" id="IPR029044">
    <property type="entry name" value="Nucleotide-diphossugar_trans"/>
</dbReference>
<sequence>MRLMAVIDASVRMSGLEDLTMYRSTASIPFSGRYRLIDFALSNVVNSNINLVGVFPAYPFVSLLDHIGVGKSWDLNRRKDGLFFLPGSQKVGNYVSVGAFSMLGEHRSFFVKSRQEHVVITNCFTVAQLDFEEMLDAHLASGKDITEAICEDGTHLKSYILSKKLLLELMESYEEKKVISIEDVVNRKKAPYTFNTYTHDGFVAVIDSTENYFRSAMSLLEAGQREKLYLKDRPIYTKVKDEPPTKHLKGSQVSQALIGNGCTIAGSVKKSIISRAVSIQEGARLENCIIMQKSKIGKNCELTCVIADKDVEIDDGVVLKGTWQQPIVLRKGERVTKEDVQ</sequence>
<dbReference type="GO" id="GO:0005978">
    <property type="term" value="P:glycogen biosynthetic process"/>
    <property type="evidence" value="ECO:0007669"/>
    <property type="project" value="UniProtKB-KW"/>
</dbReference>
<dbReference type="InterPro" id="IPR011004">
    <property type="entry name" value="Trimer_LpxA-like_sf"/>
</dbReference>
<reference evidence="5 6" key="1">
    <citation type="submission" date="2014-09" db="EMBL/GenBank/DDBJ databases">
        <authorList>
            <person name="Urmite Genomes Urmite Genomes"/>
        </authorList>
    </citation>
    <scope>NUCLEOTIDE SEQUENCE [LARGE SCALE GENOMIC DNA]</scope>
    <source>
        <strain evidence="5 6">ES2</strain>
    </source>
</reference>
<keyword evidence="2" id="KW-0320">Glycogen biosynthesis</keyword>
<dbReference type="RefSeq" id="WP_052653513.1">
    <property type="nucleotide sequence ID" value="NZ_CCXS01000001.1"/>
</dbReference>
<dbReference type="GO" id="GO:0008878">
    <property type="term" value="F:glucose-1-phosphate adenylyltransferase activity"/>
    <property type="evidence" value="ECO:0007669"/>
    <property type="project" value="InterPro"/>
</dbReference>
<dbReference type="Pfam" id="PF24894">
    <property type="entry name" value="Hexapep_GlmU"/>
    <property type="match status" value="1"/>
</dbReference>